<dbReference type="InterPro" id="IPR017884">
    <property type="entry name" value="SANT_dom"/>
</dbReference>
<feature type="compositionally biased region" description="Polar residues" evidence="2">
    <location>
        <begin position="1912"/>
        <end position="1921"/>
    </location>
</feature>
<dbReference type="Pfam" id="PF00249">
    <property type="entry name" value="Myb_DNA-binding"/>
    <property type="match status" value="2"/>
</dbReference>
<feature type="compositionally biased region" description="Basic and acidic residues" evidence="2">
    <location>
        <begin position="656"/>
        <end position="665"/>
    </location>
</feature>
<feature type="compositionally biased region" description="Basic and acidic residues" evidence="2">
    <location>
        <begin position="1813"/>
        <end position="1828"/>
    </location>
</feature>
<feature type="region of interest" description="Disordered" evidence="2">
    <location>
        <begin position="1018"/>
        <end position="1045"/>
    </location>
</feature>
<feature type="region of interest" description="Disordered" evidence="2">
    <location>
        <begin position="1"/>
        <end position="803"/>
    </location>
</feature>
<feature type="compositionally biased region" description="Basic and acidic residues" evidence="2">
    <location>
        <begin position="1791"/>
        <end position="1804"/>
    </location>
</feature>
<accession>A0AAV9W5U4</accession>
<name>A0AAV9W5U4_9PEZI</name>
<feature type="compositionally biased region" description="Basic and acidic residues" evidence="2">
    <location>
        <begin position="110"/>
        <end position="126"/>
    </location>
</feature>
<feature type="compositionally biased region" description="Basic and acidic residues" evidence="2">
    <location>
        <begin position="427"/>
        <end position="459"/>
    </location>
</feature>
<feature type="compositionally biased region" description="Low complexity" evidence="2">
    <location>
        <begin position="317"/>
        <end position="328"/>
    </location>
</feature>
<feature type="compositionally biased region" description="Basic and acidic residues" evidence="2">
    <location>
        <begin position="172"/>
        <end position="223"/>
    </location>
</feature>
<dbReference type="CDD" id="cd00167">
    <property type="entry name" value="SANT"/>
    <property type="match status" value="2"/>
</dbReference>
<feature type="compositionally biased region" description="Basic and acidic residues" evidence="2">
    <location>
        <begin position="2167"/>
        <end position="2181"/>
    </location>
</feature>
<dbReference type="InterPro" id="IPR051571">
    <property type="entry name" value="N-CoR_corepressor"/>
</dbReference>
<feature type="region of interest" description="Disordered" evidence="2">
    <location>
        <begin position="846"/>
        <end position="926"/>
    </location>
</feature>
<evidence type="ECO:0000256" key="2">
    <source>
        <dbReference type="SAM" id="MobiDB-lite"/>
    </source>
</evidence>
<dbReference type="PROSITE" id="PS51293">
    <property type="entry name" value="SANT"/>
    <property type="match status" value="1"/>
</dbReference>
<feature type="region of interest" description="Disordered" evidence="2">
    <location>
        <begin position="1217"/>
        <end position="1344"/>
    </location>
</feature>
<feature type="compositionally biased region" description="Polar residues" evidence="2">
    <location>
        <begin position="297"/>
        <end position="316"/>
    </location>
</feature>
<dbReference type="EMBL" id="JAVHJL010000005">
    <property type="protein sequence ID" value="KAK6502913.1"/>
    <property type="molecule type" value="Genomic_DNA"/>
</dbReference>
<feature type="compositionally biased region" description="Basic and acidic residues" evidence="2">
    <location>
        <begin position="848"/>
        <end position="863"/>
    </location>
</feature>
<feature type="compositionally biased region" description="Pro residues" evidence="2">
    <location>
        <begin position="1927"/>
        <end position="1940"/>
    </location>
</feature>
<feature type="compositionally biased region" description="Basic and acidic residues" evidence="2">
    <location>
        <begin position="521"/>
        <end position="554"/>
    </location>
</feature>
<reference evidence="4 5" key="1">
    <citation type="submission" date="2023-08" db="EMBL/GenBank/DDBJ databases">
        <authorList>
            <person name="Palmer J.M."/>
        </authorList>
    </citation>
    <scope>NUCLEOTIDE SEQUENCE [LARGE SCALE GENOMIC DNA]</scope>
    <source>
        <strain evidence="4 5">TWF481</strain>
    </source>
</reference>
<feature type="compositionally biased region" description="Polar residues" evidence="2">
    <location>
        <begin position="2052"/>
        <end position="2070"/>
    </location>
</feature>
<gene>
    <name evidence="4" type="ORF">TWF481_007953</name>
</gene>
<feature type="compositionally biased region" description="Low complexity" evidence="2">
    <location>
        <begin position="1556"/>
        <end position="1569"/>
    </location>
</feature>
<feature type="compositionally biased region" description="Low complexity" evidence="2">
    <location>
        <begin position="1435"/>
        <end position="1447"/>
    </location>
</feature>
<feature type="compositionally biased region" description="Basic and acidic residues" evidence="2">
    <location>
        <begin position="1018"/>
        <end position="1030"/>
    </location>
</feature>
<feature type="compositionally biased region" description="Basic and acidic residues" evidence="2">
    <location>
        <begin position="774"/>
        <end position="789"/>
    </location>
</feature>
<feature type="compositionally biased region" description="Basic and acidic residues" evidence="2">
    <location>
        <begin position="2126"/>
        <end position="2136"/>
    </location>
</feature>
<feature type="domain" description="SANT" evidence="3">
    <location>
        <begin position="1144"/>
        <end position="1192"/>
    </location>
</feature>
<feature type="compositionally biased region" description="Polar residues" evidence="2">
    <location>
        <begin position="1990"/>
        <end position="2004"/>
    </location>
</feature>
<feature type="compositionally biased region" description="Pro residues" evidence="2">
    <location>
        <begin position="2080"/>
        <end position="2100"/>
    </location>
</feature>
<feature type="compositionally biased region" description="Basic and acidic residues" evidence="2">
    <location>
        <begin position="34"/>
        <end position="44"/>
    </location>
</feature>
<dbReference type="Gene3D" id="1.10.10.60">
    <property type="entry name" value="Homeodomain-like"/>
    <property type="match status" value="2"/>
</dbReference>
<feature type="compositionally biased region" description="Low complexity" evidence="2">
    <location>
        <begin position="1941"/>
        <end position="1950"/>
    </location>
</feature>
<evidence type="ECO:0000259" key="3">
    <source>
        <dbReference type="PROSITE" id="PS51293"/>
    </source>
</evidence>
<sequence>MSSQQSPPPHQGLPSNRNQPPSTSRSISPHKRARTPDFSREPPKGPRAYLTHQGGPPAGGAGNNSYGGRAPPGPRGRSPPPLGPRSRATVGPLSAGSGMSPVNDSYNAGFRDRAPLPPREYDDYRNRGAVPPRMRDTPGGSGGVAVERRQSIGGSMGGPYPRRTSPSRRSRSPPERRWNDRMERYPREDFRGDREDYFAARNAREDRHFQRDSHPRDTRERDYSYSSSYRPEPYNNTREFHHRQSVSSQGLPIVSPVDDPNKLAREQREREAAEYKKRRTVGPRPNDPPERKRSTHTRSPSPSGQHQATHSPPHTVSSRYTSNPSPSTNSPPPLSDRNNERTLSDTPFKSDNQPPQSATPQTPHPPHTPSTFQRNLTRPTPSVPILSAPAPPSVPSFRDIPLGPRALSNSSLRTIPTGPRIPPTGPRWDKDKKDGDKDDSGTLIKEEPRGETVDDKPPIDEPSPVEEGEVVNSGDERSFEGDRRDIEMENVNDFRKESASSESRFDRATGVPALSNVADIVETKKDVPKETFVKEAPLVKEPTEPKTVPQEKRPPTASDNAMRDQPSLSTSPTARNPPTIPSPSTESAKSVPVQPAHFAPTSPSQQLPPSVPTGPRAQFNNQSGRGGGGPFWGSRRGNMMAPGSFGRGTGPAPYPIKREEEERRPGLWNSGRGGMPGGQSNRNFAPPGPAGHFGRPSQAFTSPKLTNAELRAGRAPSADSVGNQNVEKGREGAGTQPIEGLAKPTESQDVLMEDAPQSEPVTTPFSEPNVKQESPVETKPPLDDVKTETPNEDDDELTSSDVTKRIEEIDQRIGVIESQLSALDTRKQSKQVELDQMDLQEAEMAARTVRERNVETEAPKADVEDGASVQDIPKQDSLSPSLAAEFAAQSMEDKPRLPGPMDSSPEPEQPSTPKGLHDISPIVKEDEDAMVTDVKDEPAASTKETFDTSSLPYFIPGRQREPVEYEFWNANINQHSKVENILAKHILERKSNMEEKAMKLRQEYRDYIPGWKQDCEKLDSEEKRNKKSDSEPVDAAPAEAVPATVNLEVSGTASLGRRSGRGVSSDFVSSEYEIERIMKLSEKEEAEKAEAEAKEKYDDSREAVVPDMILDPEEKARLLYVDTNNIIPDKTAVKGIFKFERPPDNWTDEEQKLFKERFAQFPKQWGKIALGIEGRDYKACILHYYQTKQQTAYKDLVRPAKTTRRRKPGRTIAITNARTTRARASAATTLTEARRGTPLEDEDVDSEDVPSTTVRPRRAAAPVFGDNDDNTTPGPGGKRQAGGKPSINVEDVSTPTPAEKPAGKRRGGQKAEKEKKEKSASRGRTPNATPANEKTEKSIKNKGDLLQTQQELNIINALNSMSAAAASTATLAAVPGTRGLGQDLIQPAPPLKQEPGTRLEDDISRLQPSFATQPYQDPLNRMALATPVVSQQDIAPSRPLAPGRRPGAPGGRGRKAAQVDEDGVVIAPVTSSYWSVPETQDFPQLLASFGTNFEAIAEHLGTKTTTMVRNNYQRGCEQGKDYQRIAEEANRKIAIGEVVPPPPPPILPSSKRRYDNSNSQANRAAQAQAVDPDTEMIDPGARKQPQRLPPQGTIFTPNRTVAVGAEARIPAQVQSKPGPKPGTFKETRPSARPPFVQSATGIEDYRPVIPPRGPIEPSGKTPAQAIQINDMEDVSSRPFPGTQASHQRTIDLEYERRQRQQGIQQDPRVMLQQQQEHLARQEQAAQSNKMAQQQPARPPQAVQALHAQAHPTQIAIQEQPVASRFDPRDPRSDPRDPRPQDQYRPQPHLQDLVKQEPREKRISSEKLVPMPGLERHPVPHAFQEDKRPRSPPLQRHHSPQVSTQAAPRVPPESVVSKMVLGPTYKDDRSPSRMPMEQAQAQPHIMHVQQQAQASTHRRHDSGNHSTPPAMPPQNQQQHLRTASSSRPPYPPSQQTPPSAPALPQQQQQPQQQPPPAPAPPAAPPKSTGFSLASILNGPEEPSRPPARPSNETWFGNSSSSSSYTARDPPAPQRPQPEPVSHYNSPSISAAVPHGAFGRHSPTPTEPLYHSQRPPSSVPLSQGPVSGTMFQKTYPPAQTRTPPPRSTSHPNYPPQQPPPHSQVPSGPSVPSYHEHPSRHHAPPQRDPVLDPRDRDHFGQYPSSRQHQFSPPNYQSAYQPPPSSQAPPIHREPIERIHPDRTMHQQHPHHIQTQQPGGYPPPPQQYHPSRPGEQQGPPSLMQPSGFYDYPTRPRQMDSHERGNR</sequence>
<dbReference type="PANTHER" id="PTHR13992">
    <property type="entry name" value="NUCLEAR RECEPTOR CO-REPRESSOR RELATED NCOR"/>
    <property type="match status" value="1"/>
</dbReference>
<feature type="compositionally biased region" description="Basic and acidic residues" evidence="2">
    <location>
        <begin position="259"/>
        <end position="275"/>
    </location>
</feature>
<dbReference type="InterPro" id="IPR001005">
    <property type="entry name" value="SANT/Myb"/>
</dbReference>
<feature type="compositionally biased region" description="Polar residues" evidence="2">
    <location>
        <begin position="759"/>
        <end position="772"/>
    </location>
</feature>
<feature type="compositionally biased region" description="Basic and acidic residues" evidence="2">
    <location>
        <begin position="1765"/>
        <end position="1781"/>
    </location>
</feature>
<comment type="caution">
    <text evidence="4">The sequence shown here is derived from an EMBL/GenBank/DDBJ whole genome shotgun (WGS) entry which is preliminary data.</text>
</comment>
<feature type="compositionally biased region" description="Polar residues" evidence="2">
    <location>
        <begin position="566"/>
        <end position="588"/>
    </location>
</feature>
<feature type="region of interest" description="Disordered" evidence="2">
    <location>
        <begin position="1536"/>
        <end position="1595"/>
    </location>
</feature>
<dbReference type="SUPFAM" id="SSF46689">
    <property type="entry name" value="Homeodomain-like"/>
    <property type="match status" value="2"/>
</dbReference>
<organism evidence="4 5">
    <name type="scientific">Arthrobotrys musiformis</name>
    <dbReference type="NCBI Taxonomy" id="47236"/>
    <lineage>
        <taxon>Eukaryota</taxon>
        <taxon>Fungi</taxon>
        <taxon>Dikarya</taxon>
        <taxon>Ascomycota</taxon>
        <taxon>Pezizomycotina</taxon>
        <taxon>Orbiliomycetes</taxon>
        <taxon>Orbiliales</taxon>
        <taxon>Orbiliaceae</taxon>
        <taxon>Arthrobotrys</taxon>
    </lineage>
</organism>
<keyword evidence="5" id="KW-1185">Reference proteome</keyword>
<feature type="compositionally biased region" description="Low complexity" evidence="2">
    <location>
        <begin position="2101"/>
        <end position="2110"/>
    </location>
</feature>
<feature type="compositionally biased region" description="Pro residues" evidence="2">
    <location>
        <begin position="71"/>
        <end position="83"/>
    </location>
</feature>
<feature type="compositionally biased region" description="Low complexity" evidence="2">
    <location>
        <begin position="224"/>
        <end position="234"/>
    </location>
</feature>
<feature type="compositionally biased region" description="Pro residues" evidence="2">
    <location>
        <begin position="2008"/>
        <end position="2017"/>
    </location>
</feature>
<feature type="compositionally biased region" description="Basic and acidic residues" evidence="2">
    <location>
        <begin position="2232"/>
        <end position="2242"/>
    </location>
</feature>
<dbReference type="GO" id="GO:0006357">
    <property type="term" value="P:regulation of transcription by RNA polymerase II"/>
    <property type="evidence" value="ECO:0007669"/>
    <property type="project" value="TreeGrafter"/>
</dbReference>
<feature type="region of interest" description="Disordered" evidence="2">
    <location>
        <begin position="1430"/>
        <end position="1458"/>
    </location>
</feature>
<feature type="compositionally biased region" description="Basic and acidic residues" evidence="2">
    <location>
        <begin position="1688"/>
        <end position="1698"/>
    </location>
</feature>
<feature type="compositionally biased region" description="Basic and acidic residues" evidence="2">
    <location>
        <begin position="1309"/>
        <end position="1320"/>
    </location>
</feature>
<dbReference type="GO" id="GO:0034967">
    <property type="term" value="C:Set3 complex"/>
    <property type="evidence" value="ECO:0007669"/>
    <property type="project" value="TreeGrafter"/>
</dbReference>
<feature type="region of interest" description="Disordered" evidence="2">
    <location>
        <begin position="1608"/>
        <end position="2242"/>
    </location>
</feature>
<feature type="compositionally biased region" description="Low complexity" evidence="2">
    <location>
        <begin position="1711"/>
        <end position="1744"/>
    </location>
</feature>
<feature type="compositionally biased region" description="Pro residues" evidence="2">
    <location>
        <begin position="1951"/>
        <end position="1963"/>
    </location>
</feature>
<evidence type="ECO:0000313" key="5">
    <source>
        <dbReference type="Proteomes" id="UP001370758"/>
    </source>
</evidence>
<feature type="compositionally biased region" description="Pro residues" evidence="2">
    <location>
        <begin position="1"/>
        <end position="11"/>
    </location>
</feature>
<feature type="coiled-coil region" evidence="1">
    <location>
        <begin position="1074"/>
        <end position="1103"/>
    </location>
</feature>
<dbReference type="InterPro" id="IPR009057">
    <property type="entry name" value="Homeodomain-like_sf"/>
</dbReference>
<evidence type="ECO:0000313" key="4">
    <source>
        <dbReference type="EMBL" id="KAK6502913.1"/>
    </source>
</evidence>
<feature type="compositionally biased region" description="Low complexity" evidence="2">
    <location>
        <begin position="1217"/>
        <end position="1231"/>
    </location>
</feature>
<feature type="compositionally biased region" description="Basic and acidic residues" evidence="2">
    <location>
        <begin position="474"/>
        <end position="507"/>
    </location>
</feature>
<dbReference type="Proteomes" id="UP001370758">
    <property type="component" value="Unassembled WGS sequence"/>
</dbReference>
<feature type="compositionally biased region" description="Polar residues" evidence="2">
    <location>
        <begin position="13"/>
        <end position="27"/>
    </location>
</feature>
<dbReference type="SMART" id="SM00717">
    <property type="entry name" value="SANT"/>
    <property type="match status" value="2"/>
</dbReference>
<proteinExistence type="predicted"/>
<feature type="compositionally biased region" description="Acidic residues" evidence="2">
    <location>
        <begin position="1239"/>
        <end position="1248"/>
    </location>
</feature>
<feature type="compositionally biased region" description="Low complexity" evidence="2">
    <location>
        <begin position="1033"/>
        <end position="1043"/>
    </location>
</feature>
<dbReference type="PANTHER" id="PTHR13992:SF39">
    <property type="entry name" value="SMRTER, ISOFORM G"/>
    <property type="match status" value="1"/>
</dbReference>
<keyword evidence="1" id="KW-0175">Coiled coil</keyword>
<evidence type="ECO:0000256" key="1">
    <source>
        <dbReference type="SAM" id="Coils"/>
    </source>
</evidence>
<protein>
    <recommendedName>
        <fullName evidence="3">SANT domain-containing protein</fullName>
    </recommendedName>
</protein>
<feature type="compositionally biased region" description="Basic and acidic residues" evidence="2">
    <location>
        <begin position="1333"/>
        <end position="1343"/>
    </location>
</feature>